<protein>
    <recommendedName>
        <fullName evidence="1">DUF4817 domain-containing protein</fullName>
    </recommendedName>
</protein>
<feature type="domain" description="DUF4817" evidence="1">
    <location>
        <begin position="3"/>
        <end position="34"/>
    </location>
</feature>
<dbReference type="AlphaFoldDB" id="A0A482VCX8"/>
<accession>A0A482VCX8</accession>
<evidence type="ECO:0000259" key="1">
    <source>
        <dbReference type="Pfam" id="PF16087"/>
    </source>
</evidence>
<dbReference type="OrthoDB" id="6762846at2759"/>
<organism evidence="2 3">
    <name type="scientific">Asbolus verrucosus</name>
    <name type="common">Desert ironclad beetle</name>
    <dbReference type="NCBI Taxonomy" id="1661398"/>
    <lineage>
        <taxon>Eukaryota</taxon>
        <taxon>Metazoa</taxon>
        <taxon>Ecdysozoa</taxon>
        <taxon>Arthropoda</taxon>
        <taxon>Hexapoda</taxon>
        <taxon>Insecta</taxon>
        <taxon>Pterygota</taxon>
        <taxon>Neoptera</taxon>
        <taxon>Endopterygota</taxon>
        <taxon>Coleoptera</taxon>
        <taxon>Polyphaga</taxon>
        <taxon>Cucujiformia</taxon>
        <taxon>Tenebrionidae</taxon>
        <taxon>Pimeliinae</taxon>
        <taxon>Asbolus</taxon>
    </lineage>
</organism>
<dbReference type="Pfam" id="PF16087">
    <property type="entry name" value="DUF4817"/>
    <property type="match status" value="1"/>
</dbReference>
<name>A0A482VCX8_ASBVE</name>
<dbReference type="EMBL" id="QDEB01112836">
    <property type="protein sequence ID" value="RZB41608.1"/>
    <property type="molecule type" value="Genomic_DNA"/>
</dbReference>
<feature type="non-terminal residue" evidence="2">
    <location>
        <position position="80"/>
    </location>
</feature>
<comment type="caution">
    <text evidence="2">The sequence shown here is derived from an EMBL/GenBank/DDBJ whole genome shotgun (WGS) entry which is preliminary data.</text>
</comment>
<dbReference type="Proteomes" id="UP000292052">
    <property type="component" value="Unassembled WGS sequence"/>
</dbReference>
<keyword evidence="3" id="KW-1185">Reference proteome</keyword>
<gene>
    <name evidence="2" type="ORF">BDFB_009833</name>
</gene>
<dbReference type="InterPro" id="IPR032135">
    <property type="entry name" value="DUF4817"/>
</dbReference>
<sequence length="80" mass="9578">MFTNEEYCEILLLYGECGRNANFAVREYAARFPDLRLVNRVKFTGSLKPTKKVACMVNVSRRTMQRIMRDNREHAYHYKR</sequence>
<reference evidence="2 3" key="1">
    <citation type="submission" date="2017-03" db="EMBL/GenBank/DDBJ databases">
        <title>Genome of the blue death feigning beetle - Asbolus verrucosus.</title>
        <authorList>
            <person name="Rider S.D."/>
        </authorList>
    </citation>
    <scope>NUCLEOTIDE SEQUENCE [LARGE SCALE GENOMIC DNA]</scope>
    <source>
        <strain evidence="2">Butters</strain>
        <tissue evidence="2">Head and leg muscle</tissue>
    </source>
</reference>
<proteinExistence type="predicted"/>
<evidence type="ECO:0000313" key="3">
    <source>
        <dbReference type="Proteomes" id="UP000292052"/>
    </source>
</evidence>
<evidence type="ECO:0000313" key="2">
    <source>
        <dbReference type="EMBL" id="RZB41608.1"/>
    </source>
</evidence>